<dbReference type="AlphaFoldDB" id="E3LVE5"/>
<dbReference type="KEGG" id="crq:GCK72_002596"/>
<dbReference type="EMBL" id="DS268416">
    <property type="protein sequence ID" value="EFP12424.1"/>
    <property type="molecule type" value="Genomic_DNA"/>
</dbReference>
<dbReference type="RefSeq" id="XP_003111990.2">
    <property type="nucleotide sequence ID" value="XM_003111942.2"/>
</dbReference>
<protein>
    <submittedName>
        <fullName evidence="1">Uncharacterized protein</fullName>
    </submittedName>
</protein>
<keyword evidence="2" id="KW-1185">Reference proteome</keyword>
<dbReference type="FunCoup" id="E3LVE5">
    <property type="interactions" value="598"/>
</dbReference>
<evidence type="ECO:0000313" key="1">
    <source>
        <dbReference type="EMBL" id="EFP12424.1"/>
    </source>
</evidence>
<proteinExistence type="predicted"/>
<sequence>MPIITFAVGYIYLVFGSFKTFQLIGFGFKFSCILSAILAIIFSWHIYKIAKATSGNLVCPRTFALQMLLTHFSMIVVIIAIASLAWLPQTSATKSVSFALFLFFGYLLNIGAGTFPTFSVADPFYWNQNRSISPSYDRALKSALLGISSYCFAQLTFLWHSVATMGFIFVDVVLMAHYWEIGGVDDWEEPRREENNEILIQENDIVEDLHMD</sequence>
<reference evidence="1" key="1">
    <citation type="submission" date="2007-07" db="EMBL/GenBank/DDBJ databases">
        <title>PCAP assembly of the Caenorhabditis remanei genome.</title>
        <authorList>
            <consortium name="The Caenorhabditis remanei Sequencing Consortium"/>
            <person name="Wilson R.K."/>
        </authorList>
    </citation>
    <scope>NUCLEOTIDE SEQUENCE [LARGE SCALE GENOMIC DNA]</scope>
    <source>
        <strain evidence="1">PB4641</strain>
    </source>
</reference>
<dbReference type="GeneID" id="9809978"/>
<dbReference type="Proteomes" id="UP000008281">
    <property type="component" value="Unassembled WGS sequence"/>
</dbReference>
<dbReference type="HOGENOM" id="CLU_1305828_0_0_1"/>
<dbReference type="OrthoDB" id="5802137at2759"/>
<dbReference type="CTD" id="9809978"/>
<dbReference type="OMA" id="WHIYKIA"/>
<organism evidence="2">
    <name type="scientific">Caenorhabditis remanei</name>
    <name type="common">Caenorhabditis vulgaris</name>
    <dbReference type="NCBI Taxonomy" id="31234"/>
    <lineage>
        <taxon>Eukaryota</taxon>
        <taxon>Metazoa</taxon>
        <taxon>Ecdysozoa</taxon>
        <taxon>Nematoda</taxon>
        <taxon>Chromadorea</taxon>
        <taxon>Rhabditida</taxon>
        <taxon>Rhabditina</taxon>
        <taxon>Rhabditomorpha</taxon>
        <taxon>Rhabditoidea</taxon>
        <taxon>Rhabditidae</taxon>
        <taxon>Peloderinae</taxon>
        <taxon>Caenorhabditis</taxon>
    </lineage>
</organism>
<evidence type="ECO:0000313" key="2">
    <source>
        <dbReference type="Proteomes" id="UP000008281"/>
    </source>
</evidence>
<dbReference type="eggNOG" id="ENOG502TJ32">
    <property type="taxonomic scope" value="Eukaryota"/>
</dbReference>
<accession>E3LVE5</accession>
<gene>
    <name evidence="1" type="ORF">CRE_29727</name>
</gene>
<name>E3LVE5_CAERE</name>